<evidence type="ECO:0000313" key="1">
    <source>
        <dbReference type="EMBL" id="GBM46559.1"/>
    </source>
</evidence>
<gene>
    <name evidence="1" type="ORF">AVEN_66162_1</name>
</gene>
<protein>
    <submittedName>
        <fullName evidence="1">Uncharacterized protein</fullName>
    </submittedName>
</protein>
<organism evidence="1 2">
    <name type="scientific">Araneus ventricosus</name>
    <name type="common">Orbweaver spider</name>
    <name type="synonym">Epeira ventricosa</name>
    <dbReference type="NCBI Taxonomy" id="182803"/>
    <lineage>
        <taxon>Eukaryota</taxon>
        <taxon>Metazoa</taxon>
        <taxon>Ecdysozoa</taxon>
        <taxon>Arthropoda</taxon>
        <taxon>Chelicerata</taxon>
        <taxon>Arachnida</taxon>
        <taxon>Araneae</taxon>
        <taxon>Araneomorphae</taxon>
        <taxon>Entelegynae</taxon>
        <taxon>Araneoidea</taxon>
        <taxon>Araneidae</taxon>
        <taxon>Araneus</taxon>
    </lineage>
</organism>
<feature type="non-terminal residue" evidence="1">
    <location>
        <position position="1"/>
    </location>
</feature>
<reference evidence="1 2" key="1">
    <citation type="journal article" date="2019" name="Sci. Rep.">
        <title>Orb-weaving spider Araneus ventricosus genome elucidates the spidroin gene catalogue.</title>
        <authorList>
            <person name="Kono N."/>
            <person name="Nakamura H."/>
            <person name="Ohtoshi R."/>
            <person name="Moran D.A.P."/>
            <person name="Shinohara A."/>
            <person name="Yoshida Y."/>
            <person name="Fujiwara M."/>
            <person name="Mori M."/>
            <person name="Tomita M."/>
            <person name="Arakawa K."/>
        </authorList>
    </citation>
    <scope>NUCLEOTIDE SEQUENCE [LARGE SCALE GENOMIC DNA]</scope>
</reference>
<keyword evidence="2" id="KW-1185">Reference proteome</keyword>
<sequence length="58" mass="6607">ASLDMDGIHTKEPLVIDVSSESIFESNARNTEWKPNESYHARLLKRVHFKHGSLSAEK</sequence>
<name>A0A4Y2G1Q5_ARAVE</name>
<dbReference type="EMBL" id="BGPR01097722">
    <property type="protein sequence ID" value="GBM46559.1"/>
    <property type="molecule type" value="Genomic_DNA"/>
</dbReference>
<dbReference type="Proteomes" id="UP000499080">
    <property type="component" value="Unassembled WGS sequence"/>
</dbReference>
<dbReference type="AlphaFoldDB" id="A0A4Y2G1Q5"/>
<evidence type="ECO:0000313" key="2">
    <source>
        <dbReference type="Proteomes" id="UP000499080"/>
    </source>
</evidence>
<proteinExistence type="predicted"/>
<comment type="caution">
    <text evidence="1">The sequence shown here is derived from an EMBL/GenBank/DDBJ whole genome shotgun (WGS) entry which is preliminary data.</text>
</comment>
<accession>A0A4Y2G1Q5</accession>